<dbReference type="InterPro" id="IPR036188">
    <property type="entry name" value="FAD/NAD-bd_sf"/>
</dbReference>
<reference evidence="18" key="1">
    <citation type="journal article" date="2019" name="Int. J. Syst. Evol. Microbiol.">
        <title>The Global Catalogue of Microorganisms (GCM) 10K type strain sequencing project: providing services to taxonomists for standard genome sequencing and annotation.</title>
        <authorList>
            <consortium name="The Broad Institute Genomics Platform"/>
            <consortium name="The Broad Institute Genome Sequencing Center for Infectious Disease"/>
            <person name="Wu L."/>
            <person name="Ma J."/>
        </authorList>
    </citation>
    <scope>NUCLEOTIDE SEQUENCE [LARGE SCALE GENOMIC DNA]</scope>
    <source>
        <strain evidence="18">JCM 14560</strain>
    </source>
</reference>
<comment type="cofactor">
    <cofactor evidence="1">
        <name>FAD</name>
        <dbReference type="ChEBI" id="CHEBI:57692"/>
    </cofactor>
</comment>
<comment type="caution">
    <text evidence="17">The sequence shown here is derived from an EMBL/GenBank/DDBJ whole genome shotgun (WGS) entry which is preliminary data.</text>
</comment>
<evidence type="ECO:0000256" key="5">
    <source>
        <dbReference type="ARBA" id="ARBA00016406"/>
    </source>
</evidence>
<evidence type="ECO:0000256" key="4">
    <source>
        <dbReference type="ARBA" id="ARBA00013076"/>
    </source>
</evidence>
<keyword evidence="10 17" id="KW-0503">Monooxygenase</keyword>
<dbReference type="PANTHER" id="PTHR42802:SF1">
    <property type="entry name" value="L-ORNITHINE N(5)-MONOOXYGENASE"/>
    <property type="match status" value="1"/>
</dbReference>
<organism evidence="17 18">
    <name type="scientific">Kitasatospora kazusensis</name>
    <dbReference type="NCBI Taxonomy" id="407974"/>
    <lineage>
        <taxon>Bacteria</taxon>
        <taxon>Bacillati</taxon>
        <taxon>Actinomycetota</taxon>
        <taxon>Actinomycetes</taxon>
        <taxon>Kitasatosporales</taxon>
        <taxon>Streptomycetaceae</taxon>
        <taxon>Kitasatospora</taxon>
    </lineage>
</organism>
<dbReference type="EMBL" id="BAAANT010000016">
    <property type="protein sequence ID" value="GAA2144623.1"/>
    <property type="molecule type" value="Genomic_DNA"/>
</dbReference>
<feature type="region of interest" description="Disordered" evidence="16">
    <location>
        <begin position="429"/>
        <end position="463"/>
    </location>
</feature>
<gene>
    <name evidence="17" type="ORF">GCM10009760_32350</name>
</gene>
<keyword evidence="6" id="KW-0285">Flavoprotein</keyword>
<evidence type="ECO:0000313" key="17">
    <source>
        <dbReference type="EMBL" id="GAA2144623.1"/>
    </source>
</evidence>
<evidence type="ECO:0000256" key="8">
    <source>
        <dbReference type="ARBA" id="ARBA00022857"/>
    </source>
</evidence>
<keyword evidence="8" id="KW-0521">NADP</keyword>
<evidence type="ECO:0000313" key="18">
    <source>
        <dbReference type="Proteomes" id="UP001422759"/>
    </source>
</evidence>
<dbReference type="Pfam" id="PF13434">
    <property type="entry name" value="Lys_Orn_oxgnase"/>
    <property type="match status" value="1"/>
</dbReference>
<dbReference type="PANTHER" id="PTHR42802">
    <property type="entry name" value="MONOOXYGENASE"/>
    <property type="match status" value="1"/>
</dbReference>
<comment type="catalytic activity">
    <reaction evidence="15">
        <text>L-lysine + NADPH + O2 = N(6)-hydroxy-L-lysine + NADP(+) + H2O</text>
        <dbReference type="Rhea" id="RHEA:23228"/>
        <dbReference type="ChEBI" id="CHEBI:15377"/>
        <dbReference type="ChEBI" id="CHEBI:15379"/>
        <dbReference type="ChEBI" id="CHEBI:32551"/>
        <dbReference type="ChEBI" id="CHEBI:57783"/>
        <dbReference type="ChEBI" id="CHEBI:57820"/>
        <dbReference type="ChEBI" id="CHEBI:58349"/>
        <dbReference type="EC" id="1.14.13.59"/>
    </reaction>
</comment>
<evidence type="ECO:0000256" key="11">
    <source>
        <dbReference type="ARBA" id="ARBA00029939"/>
    </source>
</evidence>
<dbReference type="Proteomes" id="UP001422759">
    <property type="component" value="Unassembled WGS sequence"/>
</dbReference>
<evidence type="ECO:0000256" key="14">
    <source>
        <dbReference type="ARBA" id="ARBA00032738"/>
    </source>
</evidence>
<dbReference type="RefSeq" id="WP_344465422.1">
    <property type="nucleotide sequence ID" value="NZ_BAAANT010000016.1"/>
</dbReference>
<evidence type="ECO:0000256" key="10">
    <source>
        <dbReference type="ARBA" id="ARBA00023033"/>
    </source>
</evidence>
<dbReference type="GO" id="GO:0004497">
    <property type="term" value="F:monooxygenase activity"/>
    <property type="evidence" value="ECO:0007669"/>
    <property type="project" value="UniProtKB-KW"/>
</dbReference>
<evidence type="ECO:0000256" key="2">
    <source>
        <dbReference type="ARBA" id="ARBA00004924"/>
    </source>
</evidence>
<keyword evidence="9" id="KW-0560">Oxidoreductase</keyword>
<evidence type="ECO:0000256" key="15">
    <source>
        <dbReference type="ARBA" id="ARBA00048407"/>
    </source>
</evidence>
<comment type="pathway">
    <text evidence="2">Siderophore biosynthesis.</text>
</comment>
<evidence type="ECO:0000256" key="12">
    <source>
        <dbReference type="ARBA" id="ARBA00031158"/>
    </source>
</evidence>
<name>A0ABP5LEI8_9ACTN</name>
<evidence type="ECO:0000256" key="3">
    <source>
        <dbReference type="ARBA" id="ARBA00007588"/>
    </source>
</evidence>
<sequence>MTNDLRPRTEPLDLLGVGVGPFNLSLAALADQVPGLRAEFLERAQDFPWRPGPTPDGGTLQVPFLADLVSPVDPSSPWSFPGYLRASKRLLPSSFAERLHIQSTEYDAYCRWVSHGLPQCRFGHRVDSVCWDEPRQAFAVDYTYEHATGGEVVAGRAHARNLVLGIGTEPAVPAALRHLLADNGATALHAADYLSRRDELLGKRHVTVVGSGRSGAEVFLDLLRARPTGREGLHWITRSPSFGPTEYSGPGPQQLIPDRTRLFHRLPGQNRDGLPPQQGQLQEGTSAETIGTIHDELYRRTVAGGRPDAALRAATAIRTGRVRDGRIDLEIEHARQGRTETLTTDAVVLATGRTERRSDNLLHGLAPYVVRDRSGRALVDADHRLALDGPARGSVFVTHGSGFGAPNLGTAAWRSATILNALTGRDIHHLPTRPAFPTPGGTHDTPAPAPGTTRPPTSWAALR</sequence>
<dbReference type="Gene3D" id="3.50.50.60">
    <property type="entry name" value="FAD/NAD(P)-binding domain"/>
    <property type="match status" value="1"/>
</dbReference>
<evidence type="ECO:0000256" key="7">
    <source>
        <dbReference type="ARBA" id="ARBA00022827"/>
    </source>
</evidence>
<dbReference type="InterPro" id="IPR025700">
    <property type="entry name" value="Lys/Orn_oxygenase"/>
</dbReference>
<keyword evidence="18" id="KW-1185">Reference proteome</keyword>
<keyword evidence="7" id="KW-0274">FAD</keyword>
<protein>
    <recommendedName>
        <fullName evidence="5">L-lysine N6-monooxygenase MbtG</fullName>
        <ecNumber evidence="4">1.14.13.59</ecNumber>
    </recommendedName>
    <alternativeName>
        <fullName evidence="14">Lysine 6-N-hydroxylase</fullName>
    </alternativeName>
    <alternativeName>
        <fullName evidence="13">Lysine N6-hydroxylase</fullName>
    </alternativeName>
    <alternativeName>
        <fullName evidence="11">Lysine-N-oxygenase</fullName>
    </alternativeName>
    <alternativeName>
        <fullName evidence="12">Mycobactin synthase protein G</fullName>
    </alternativeName>
</protein>
<evidence type="ECO:0000256" key="1">
    <source>
        <dbReference type="ARBA" id="ARBA00001974"/>
    </source>
</evidence>
<accession>A0ABP5LEI8</accession>
<dbReference type="EC" id="1.14.13.59" evidence="4"/>
<evidence type="ECO:0000256" key="6">
    <source>
        <dbReference type="ARBA" id="ARBA00022630"/>
    </source>
</evidence>
<evidence type="ECO:0000256" key="16">
    <source>
        <dbReference type="SAM" id="MobiDB-lite"/>
    </source>
</evidence>
<proteinExistence type="inferred from homology"/>
<comment type="similarity">
    <text evidence="3">Belongs to the lysine N(6)-hydroxylase/L-ornithine N(5)-oxygenase family.</text>
</comment>
<evidence type="ECO:0000256" key="13">
    <source>
        <dbReference type="ARBA" id="ARBA00032493"/>
    </source>
</evidence>
<dbReference type="SUPFAM" id="SSF51905">
    <property type="entry name" value="FAD/NAD(P)-binding domain"/>
    <property type="match status" value="2"/>
</dbReference>
<evidence type="ECO:0000256" key="9">
    <source>
        <dbReference type="ARBA" id="ARBA00023002"/>
    </source>
</evidence>